<dbReference type="PANTHER" id="PTHR31170:SF17">
    <property type="match status" value="1"/>
</dbReference>
<dbReference type="PANTHER" id="PTHR31170">
    <property type="entry name" value="BNAC04G53230D PROTEIN"/>
    <property type="match status" value="1"/>
</dbReference>
<comment type="caution">
    <text evidence="1">The sequence shown here is derived from an EMBL/GenBank/DDBJ whole genome shotgun (WGS) entry which is preliminary data.</text>
</comment>
<organism evidence="1 2">
    <name type="scientific">Ilex paraguariensis</name>
    <name type="common">yerba mate</name>
    <dbReference type="NCBI Taxonomy" id="185542"/>
    <lineage>
        <taxon>Eukaryota</taxon>
        <taxon>Viridiplantae</taxon>
        <taxon>Streptophyta</taxon>
        <taxon>Embryophyta</taxon>
        <taxon>Tracheophyta</taxon>
        <taxon>Spermatophyta</taxon>
        <taxon>Magnoliopsida</taxon>
        <taxon>eudicotyledons</taxon>
        <taxon>Gunneridae</taxon>
        <taxon>Pentapetalae</taxon>
        <taxon>asterids</taxon>
        <taxon>campanulids</taxon>
        <taxon>Aquifoliales</taxon>
        <taxon>Aquifoliaceae</taxon>
        <taxon>Ilex</taxon>
    </lineage>
</organism>
<accession>A0ABC8UWC1</accession>
<dbReference type="Pfam" id="PF03140">
    <property type="entry name" value="DUF247"/>
    <property type="match status" value="1"/>
</dbReference>
<evidence type="ECO:0000313" key="1">
    <source>
        <dbReference type="EMBL" id="CAK9185383.1"/>
    </source>
</evidence>
<sequence>MSERADHISLMIDEQLACISPTPSDHCIFRVYDEIRVENEKAYEPLKLAIGPYYHGKDKLLDMQEHKMRYLQLLLKRINETSVDKYIVALGDMEERARKCCSEPSVLDEYEFLKMMLLDGFFMIELFRRHENPCLQLIENQNDNDPIFQSHQFRVNIRRDLLLLENQLPFFIVVKLFNMTTDTDTHEDIRYLALSFMEYVLPGPSLSKPSEIEVDDVKHLLHLVHNSMCASFAKVVSYGNENDEWEFISSVTQLQEAGIELKAAKECNSLYDIKFNDGLTEIPPFSIGDETESVFRNLIAYEQFLPDIHR</sequence>
<protein>
    <submittedName>
        <fullName evidence="1">Uncharacterized protein</fullName>
    </submittedName>
</protein>
<name>A0ABC8UWC1_9AQUA</name>
<reference evidence="1 2" key="1">
    <citation type="submission" date="2024-02" db="EMBL/GenBank/DDBJ databases">
        <authorList>
            <person name="Vignale AGUSTIN F."/>
            <person name="Sosa J E."/>
            <person name="Modenutti C."/>
        </authorList>
    </citation>
    <scope>NUCLEOTIDE SEQUENCE [LARGE SCALE GENOMIC DNA]</scope>
</reference>
<proteinExistence type="predicted"/>
<dbReference type="InterPro" id="IPR004158">
    <property type="entry name" value="DUF247_pln"/>
</dbReference>
<dbReference type="AlphaFoldDB" id="A0ABC8UWC1"/>
<dbReference type="EMBL" id="CAUOFW020009280">
    <property type="protein sequence ID" value="CAK9185383.1"/>
    <property type="molecule type" value="Genomic_DNA"/>
</dbReference>
<dbReference type="Proteomes" id="UP001642360">
    <property type="component" value="Unassembled WGS sequence"/>
</dbReference>
<gene>
    <name evidence="1" type="ORF">ILEXP_LOCUS55781</name>
</gene>
<evidence type="ECO:0000313" key="2">
    <source>
        <dbReference type="Proteomes" id="UP001642360"/>
    </source>
</evidence>
<keyword evidence="2" id="KW-1185">Reference proteome</keyword>